<evidence type="ECO:0000313" key="2">
    <source>
        <dbReference type="WBParaSite" id="nRc.2.0.1.t42485-RA"/>
    </source>
</evidence>
<proteinExistence type="predicted"/>
<name>A0A915KUM2_ROMCU</name>
<organism evidence="1 2">
    <name type="scientific">Romanomermis culicivorax</name>
    <name type="common">Nematode worm</name>
    <dbReference type="NCBI Taxonomy" id="13658"/>
    <lineage>
        <taxon>Eukaryota</taxon>
        <taxon>Metazoa</taxon>
        <taxon>Ecdysozoa</taxon>
        <taxon>Nematoda</taxon>
        <taxon>Enoplea</taxon>
        <taxon>Dorylaimia</taxon>
        <taxon>Mermithida</taxon>
        <taxon>Mermithoidea</taxon>
        <taxon>Mermithidae</taxon>
        <taxon>Romanomermis</taxon>
    </lineage>
</organism>
<dbReference type="Proteomes" id="UP000887565">
    <property type="component" value="Unplaced"/>
</dbReference>
<protein>
    <submittedName>
        <fullName evidence="2">Uncharacterized protein</fullName>
    </submittedName>
</protein>
<evidence type="ECO:0000313" key="1">
    <source>
        <dbReference type="Proteomes" id="UP000887565"/>
    </source>
</evidence>
<sequence>MSSSHVNVAKRNVGVSRTVTKNVWLRQRKRTCDVGKVPDDVNVLTVYLLCYFSHVTSHKGHGVIAEMTIPTLRDKKKMTDANLSLTSSMKAVAQQLARGRKRAGRCPATSWRFVAKKQTLSDSKATII</sequence>
<dbReference type="WBParaSite" id="nRc.2.0.1.t42485-RA">
    <property type="protein sequence ID" value="nRc.2.0.1.t42485-RA"/>
    <property type="gene ID" value="nRc.2.0.1.g42485"/>
</dbReference>
<keyword evidence="1" id="KW-1185">Reference proteome</keyword>
<dbReference type="AlphaFoldDB" id="A0A915KUM2"/>
<reference evidence="2" key="1">
    <citation type="submission" date="2022-11" db="UniProtKB">
        <authorList>
            <consortium name="WormBaseParasite"/>
        </authorList>
    </citation>
    <scope>IDENTIFICATION</scope>
</reference>
<accession>A0A915KUM2</accession>